<comment type="caution">
    <text evidence="1">The sequence shown here is derived from an EMBL/GenBank/DDBJ whole genome shotgun (WGS) entry which is preliminary data.</text>
</comment>
<accession>A0A813MGB9</accession>
<evidence type="ECO:0000313" key="1">
    <source>
        <dbReference type="EMBL" id="CAF0718310.1"/>
    </source>
</evidence>
<name>A0A813MGB9_9BILA</name>
<keyword evidence="2" id="KW-1185">Reference proteome</keyword>
<protein>
    <submittedName>
        <fullName evidence="1">Uncharacterized protein</fullName>
    </submittedName>
</protein>
<sequence>MGLCVGVKIKRDQKSHFAPVLTKLNSFGKKLTYFQRNKLQEEEQEMINAVKLIEFLLSDSKLSDQMFSKKKNFKNLDKMSIGCKPIGTDHFECNFQIDHQNFVITLKGIERMISKIQ</sequence>
<organism evidence="1 2">
    <name type="scientific">Brachionus calyciflorus</name>
    <dbReference type="NCBI Taxonomy" id="104777"/>
    <lineage>
        <taxon>Eukaryota</taxon>
        <taxon>Metazoa</taxon>
        <taxon>Spiralia</taxon>
        <taxon>Gnathifera</taxon>
        <taxon>Rotifera</taxon>
        <taxon>Eurotatoria</taxon>
        <taxon>Monogononta</taxon>
        <taxon>Pseudotrocha</taxon>
        <taxon>Ploima</taxon>
        <taxon>Brachionidae</taxon>
        <taxon>Brachionus</taxon>
    </lineage>
</organism>
<dbReference type="Proteomes" id="UP000663879">
    <property type="component" value="Unassembled WGS sequence"/>
</dbReference>
<proteinExistence type="predicted"/>
<evidence type="ECO:0000313" key="2">
    <source>
        <dbReference type="Proteomes" id="UP000663879"/>
    </source>
</evidence>
<dbReference type="AlphaFoldDB" id="A0A813MGB9"/>
<reference evidence="1" key="1">
    <citation type="submission" date="2021-02" db="EMBL/GenBank/DDBJ databases">
        <authorList>
            <person name="Nowell W R."/>
        </authorList>
    </citation>
    <scope>NUCLEOTIDE SEQUENCE</scope>
    <source>
        <strain evidence="1">Ploen Becks lab</strain>
    </source>
</reference>
<dbReference type="EMBL" id="CAJNOC010000137">
    <property type="protein sequence ID" value="CAF0718310.1"/>
    <property type="molecule type" value="Genomic_DNA"/>
</dbReference>
<gene>
    <name evidence="1" type="ORF">OXX778_LOCUS1937</name>
</gene>